<reference evidence="3" key="1">
    <citation type="journal article" date="2017" name="Nat. Commun.">
        <title>The asparagus genome sheds light on the origin and evolution of a young Y chromosome.</title>
        <authorList>
            <person name="Harkess A."/>
            <person name="Zhou J."/>
            <person name="Xu C."/>
            <person name="Bowers J.E."/>
            <person name="Van der Hulst R."/>
            <person name="Ayyampalayam S."/>
            <person name="Mercati F."/>
            <person name="Riccardi P."/>
            <person name="McKain M.R."/>
            <person name="Kakrana A."/>
            <person name="Tang H."/>
            <person name="Ray J."/>
            <person name="Groenendijk J."/>
            <person name="Arikit S."/>
            <person name="Mathioni S.M."/>
            <person name="Nakano M."/>
            <person name="Shan H."/>
            <person name="Telgmann-Rauber A."/>
            <person name="Kanno A."/>
            <person name="Yue Z."/>
            <person name="Chen H."/>
            <person name="Li W."/>
            <person name="Chen Y."/>
            <person name="Xu X."/>
            <person name="Zhang Y."/>
            <person name="Luo S."/>
            <person name="Chen H."/>
            <person name="Gao J."/>
            <person name="Mao Z."/>
            <person name="Pires J.C."/>
            <person name="Luo M."/>
            <person name="Kudrna D."/>
            <person name="Wing R.A."/>
            <person name="Meyers B.C."/>
            <person name="Yi K."/>
            <person name="Kong H."/>
            <person name="Lavrijsen P."/>
            <person name="Sunseri F."/>
            <person name="Falavigna A."/>
            <person name="Ye Y."/>
            <person name="Leebens-Mack J.H."/>
            <person name="Chen G."/>
        </authorList>
    </citation>
    <scope>NUCLEOTIDE SEQUENCE [LARGE SCALE GENOMIC DNA]</scope>
    <source>
        <strain evidence="3">cv. DH0086</strain>
    </source>
</reference>
<evidence type="ECO:0000256" key="1">
    <source>
        <dbReference type="SAM" id="MobiDB-lite"/>
    </source>
</evidence>
<dbReference type="Gramene" id="ONK67381">
    <property type="protein sequence ID" value="ONK67381"/>
    <property type="gene ID" value="A4U43_C06F19580"/>
</dbReference>
<sequence length="80" mass="8399">MLAGVPLGPCSLRKELSEGDKFVPPAYLDKVTSILGSLSAPITTVQQFSLPKDDDGTEEEHAAVQEAVTPSQEALMGGDN</sequence>
<evidence type="ECO:0000313" key="2">
    <source>
        <dbReference type="EMBL" id="ONK67381.1"/>
    </source>
</evidence>
<dbReference type="AlphaFoldDB" id="A0A5P1ES38"/>
<evidence type="ECO:0000313" key="3">
    <source>
        <dbReference type="Proteomes" id="UP000243459"/>
    </source>
</evidence>
<feature type="region of interest" description="Disordered" evidence="1">
    <location>
        <begin position="51"/>
        <end position="80"/>
    </location>
</feature>
<feature type="compositionally biased region" description="Basic and acidic residues" evidence="1">
    <location>
        <begin position="51"/>
        <end position="63"/>
    </location>
</feature>
<gene>
    <name evidence="2" type="ORF">A4U43_C06F19580</name>
</gene>
<proteinExistence type="predicted"/>
<protein>
    <submittedName>
        <fullName evidence="2">Uncharacterized protein</fullName>
    </submittedName>
</protein>
<accession>A0A5P1ES38</accession>
<name>A0A5P1ES38_ASPOF</name>
<dbReference type="EMBL" id="CM007386">
    <property type="protein sequence ID" value="ONK67381.1"/>
    <property type="molecule type" value="Genomic_DNA"/>
</dbReference>
<keyword evidence="3" id="KW-1185">Reference proteome</keyword>
<dbReference type="Proteomes" id="UP000243459">
    <property type="component" value="Chromosome 6"/>
</dbReference>
<organism evidence="2 3">
    <name type="scientific">Asparagus officinalis</name>
    <name type="common">Garden asparagus</name>
    <dbReference type="NCBI Taxonomy" id="4686"/>
    <lineage>
        <taxon>Eukaryota</taxon>
        <taxon>Viridiplantae</taxon>
        <taxon>Streptophyta</taxon>
        <taxon>Embryophyta</taxon>
        <taxon>Tracheophyta</taxon>
        <taxon>Spermatophyta</taxon>
        <taxon>Magnoliopsida</taxon>
        <taxon>Liliopsida</taxon>
        <taxon>Asparagales</taxon>
        <taxon>Asparagaceae</taxon>
        <taxon>Asparagoideae</taxon>
        <taxon>Asparagus</taxon>
    </lineage>
</organism>